<dbReference type="InterPro" id="IPR027417">
    <property type="entry name" value="P-loop_NTPase"/>
</dbReference>
<dbReference type="AlphaFoldDB" id="A0A164WE66"/>
<keyword evidence="3" id="KW-1185">Reference proteome</keyword>
<dbReference type="EMBL" id="KV419403">
    <property type="protein sequence ID" value="KZS94975.1"/>
    <property type="molecule type" value="Genomic_DNA"/>
</dbReference>
<feature type="region of interest" description="Disordered" evidence="1">
    <location>
        <begin position="1"/>
        <end position="20"/>
    </location>
</feature>
<accession>A0A164WE66</accession>
<evidence type="ECO:0000313" key="3">
    <source>
        <dbReference type="Proteomes" id="UP000076722"/>
    </source>
</evidence>
<proteinExistence type="predicted"/>
<feature type="compositionally biased region" description="Polar residues" evidence="1">
    <location>
        <begin position="1"/>
        <end position="13"/>
    </location>
</feature>
<reference evidence="2 3" key="1">
    <citation type="journal article" date="2016" name="Mol. Biol. Evol.">
        <title>Comparative Genomics of Early-Diverging Mushroom-Forming Fungi Provides Insights into the Origins of Lignocellulose Decay Capabilities.</title>
        <authorList>
            <person name="Nagy L.G."/>
            <person name="Riley R."/>
            <person name="Tritt A."/>
            <person name="Adam C."/>
            <person name="Daum C."/>
            <person name="Floudas D."/>
            <person name="Sun H."/>
            <person name="Yadav J.S."/>
            <person name="Pangilinan J."/>
            <person name="Larsson K.H."/>
            <person name="Matsuura K."/>
            <person name="Barry K."/>
            <person name="Labutti K."/>
            <person name="Kuo R."/>
            <person name="Ohm R.A."/>
            <person name="Bhattacharya S.S."/>
            <person name="Shirouzu T."/>
            <person name="Yoshinaga Y."/>
            <person name="Martin F.M."/>
            <person name="Grigoriev I.V."/>
            <person name="Hibbett D.S."/>
        </authorList>
    </citation>
    <scope>NUCLEOTIDE SEQUENCE [LARGE SCALE GENOMIC DNA]</scope>
    <source>
        <strain evidence="2 3">HHB9708</strain>
    </source>
</reference>
<sequence>MSSGSQPEGQNSSHPPPPIEFNIGLQTLELPATVPLSIRLPELGDFPYFWMDLLEELERNAYHGHSDDPESAELFDGIHRLVKFDLWCCPQKEFIESRWGRPMRVPSSQASFYYCDRRDNEAMNIAVSVVILYFSVVSRASFQEVREASQTVFSKPKQRAMAFESEYPKSVLLLVGYQTQSRSDPETMHQMFSTPGGGPILPEEGERVAREMGAAKYMECETGNPDHLYAVLREAMRLGWNRTQERMTDTFIFRAEKWLSSKWSSFKGSDR</sequence>
<dbReference type="Gene3D" id="3.40.50.300">
    <property type="entry name" value="P-loop containing nucleotide triphosphate hydrolases"/>
    <property type="match status" value="1"/>
</dbReference>
<dbReference type="InterPro" id="IPR001806">
    <property type="entry name" value="Small_GTPase"/>
</dbReference>
<dbReference type="GO" id="GO:0005525">
    <property type="term" value="F:GTP binding"/>
    <property type="evidence" value="ECO:0007669"/>
    <property type="project" value="InterPro"/>
</dbReference>
<dbReference type="Proteomes" id="UP000076722">
    <property type="component" value="Unassembled WGS sequence"/>
</dbReference>
<evidence type="ECO:0000313" key="2">
    <source>
        <dbReference type="EMBL" id="KZS94975.1"/>
    </source>
</evidence>
<name>A0A164WE66_9AGAM</name>
<protein>
    <submittedName>
        <fullName evidence="2">Uncharacterized protein</fullName>
    </submittedName>
</protein>
<dbReference type="STRING" id="1314777.A0A164WE66"/>
<gene>
    <name evidence="2" type="ORF">SISNIDRAFT_548878</name>
</gene>
<dbReference type="SMART" id="SM00174">
    <property type="entry name" value="RHO"/>
    <property type="match status" value="1"/>
</dbReference>
<organism evidence="2 3">
    <name type="scientific">Sistotremastrum niveocremeum HHB9708</name>
    <dbReference type="NCBI Taxonomy" id="1314777"/>
    <lineage>
        <taxon>Eukaryota</taxon>
        <taxon>Fungi</taxon>
        <taxon>Dikarya</taxon>
        <taxon>Basidiomycota</taxon>
        <taxon>Agaricomycotina</taxon>
        <taxon>Agaricomycetes</taxon>
        <taxon>Sistotremastrales</taxon>
        <taxon>Sistotremastraceae</taxon>
        <taxon>Sertulicium</taxon>
        <taxon>Sertulicium niveocremeum</taxon>
    </lineage>
</organism>
<evidence type="ECO:0000256" key="1">
    <source>
        <dbReference type="SAM" id="MobiDB-lite"/>
    </source>
</evidence>
<dbReference type="GO" id="GO:0003924">
    <property type="term" value="F:GTPase activity"/>
    <property type="evidence" value="ECO:0007669"/>
    <property type="project" value="InterPro"/>
</dbReference>